<protein>
    <recommendedName>
        <fullName evidence="5">Lipoprotein</fullName>
    </recommendedName>
</protein>
<feature type="compositionally biased region" description="Basic and acidic residues" evidence="1">
    <location>
        <begin position="173"/>
        <end position="183"/>
    </location>
</feature>
<evidence type="ECO:0000256" key="2">
    <source>
        <dbReference type="SAM" id="SignalP"/>
    </source>
</evidence>
<dbReference type="PROSITE" id="PS51257">
    <property type="entry name" value="PROKAR_LIPOPROTEIN"/>
    <property type="match status" value="1"/>
</dbReference>
<gene>
    <name evidence="3" type="ORF">I2I01_09235</name>
</gene>
<evidence type="ECO:0000256" key="1">
    <source>
        <dbReference type="SAM" id="MobiDB-lite"/>
    </source>
</evidence>
<feature type="region of interest" description="Disordered" evidence="1">
    <location>
        <begin position="154"/>
        <end position="183"/>
    </location>
</feature>
<feature type="signal peptide" evidence="2">
    <location>
        <begin position="1"/>
        <end position="17"/>
    </location>
</feature>
<dbReference type="Proteomes" id="UP000645610">
    <property type="component" value="Unassembled WGS sequence"/>
</dbReference>
<keyword evidence="2" id="KW-0732">Signal</keyword>
<dbReference type="AlphaFoldDB" id="A0A931BDD6"/>
<dbReference type="EMBL" id="JADQDP010000002">
    <property type="protein sequence ID" value="MBF9141815.1"/>
    <property type="molecule type" value="Genomic_DNA"/>
</dbReference>
<feature type="chain" id="PRO_5037158881" description="Lipoprotein" evidence="2">
    <location>
        <begin position="18"/>
        <end position="227"/>
    </location>
</feature>
<keyword evidence="4" id="KW-1185">Reference proteome</keyword>
<evidence type="ECO:0008006" key="5">
    <source>
        <dbReference type="Google" id="ProtNLM"/>
    </source>
</evidence>
<name>A0A931BDD6_9BACT</name>
<evidence type="ECO:0000313" key="3">
    <source>
        <dbReference type="EMBL" id="MBF9141815.1"/>
    </source>
</evidence>
<feature type="compositionally biased region" description="Low complexity" evidence="1">
    <location>
        <begin position="154"/>
        <end position="163"/>
    </location>
</feature>
<comment type="caution">
    <text evidence="3">The sequence shown here is derived from an EMBL/GenBank/DDBJ whole genome shotgun (WGS) entry which is preliminary data.</text>
</comment>
<organism evidence="3 4">
    <name type="scientific">Hymenobacter properus</name>
    <dbReference type="NCBI Taxonomy" id="2791026"/>
    <lineage>
        <taxon>Bacteria</taxon>
        <taxon>Pseudomonadati</taxon>
        <taxon>Bacteroidota</taxon>
        <taxon>Cytophagia</taxon>
        <taxon>Cytophagales</taxon>
        <taxon>Hymenobacteraceae</taxon>
        <taxon>Hymenobacter</taxon>
    </lineage>
</organism>
<accession>A0A931BDD6</accession>
<sequence>MNTKLLGLLAAASLATAACQQDKKVETTTTTTPETTAPVTTTTTTTTTVDTVALHDDARRMAARVAEDLKLNDPALTTRIERTYYNRGRRINELETRYTADTIGRYAAIRQANDDADEQIRTDLNNPGYYNTYSSNRANYGDGPYSLAPATVTTTTTTTRRTGGSVGQGSGVKKVENEKDGDHKAKYMNGAKVKRDDDGSVKIKRADGTKIKIDENGNRTVKKGLFK</sequence>
<reference evidence="3 4" key="1">
    <citation type="submission" date="2020-11" db="EMBL/GenBank/DDBJ databases">
        <authorList>
            <person name="Kim M.K."/>
        </authorList>
    </citation>
    <scope>NUCLEOTIDE SEQUENCE [LARGE SCALE GENOMIC DNA]</scope>
    <source>
        <strain evidence="3 4">BT439</strain>
    </source>
</reference>
<dbReference type="RefSeq" id="WP_196286156.1">
    <property type="nucleotide sequence ID" value="NZ_JADQDP010000002.1"/>
</dbReference>
<evidence type="ECO:0000313" key="4">
    <source>
        <dbReference type="Proteomes" id="UP000645610"/>
    </source>
</evidence>
<proteinExistence type="predicted"/>